<dbReference type="KEGG" id="ssam:E3D00_06950"/>
<sequence>MTVSSEQGNRLSHEDITKNISGLSLCSSLSYKRRVAPIFMGVLGVMLLPLSACTPSIGPKNMRRDRIDYDREISRGQKEEMLLNIVALRYADPPTLLQTTQIIAGYTFSKNFMGSIMGDPWNGMGGTNMIGGTAGVSLSDNPTVTYQPVSGPAFASNLLQPISPQALVPVFASSAPIDVIMELAVQSVNSIHNVHGMENERDIVQKDAKRFSFLMKALRRLQIADAINFKEIPAQPAFKNTPAQPEKFYLVFAPTESAEIAALQNQVKQILKLSPNLKEAEIIFANYTTKKNQIAILTRSMMAIYASIAYTIEVPEEAIKDGQTVPTINGRVNNEPPPIIIRCSKDKPSFSDVMVQYEHHWYWISKKDYESKIAFTILQILSALAQNSMASGAMVTIPAR</sequence>
<evidence type="ECO:0000313" key="2">
    <source>
        <dbReference type="EMBL" id="QDH17326.1"/>
    </source>
</evidence>
<accession>A0A4Y6ULI8</accession>
<keyword evidence="1" id="KW-1133">Transmembrane helix</keyword>
<evidence type="ECO:0000256" key="1">
    <source>
        <dbReference type="SAM" id="Phobius"/>
    </source>
</evidence>
<organism evidence="2 3">
    <name type="scientific">Swingsia samuiensis</name>
    <dbReference type="NCBI Taxonomy" id="1293412"/>
    <lineage>
        <taxon>Bacteria</taxon>
        <taxon>Pseudomonadati</taxon>
        <taxon>Pseudomonadota</taxon>
        <taxon>Alphaproteobacteria</taxon>
        <taxon>Acetobacterales</taxon>
        <taxon>Acetobacteraceae</taxon>
        <taxon>Swingsia</taxon>
    </lineage>
</organism>
<dbReference type="OrthoDB" id="282364at2"/>
<protein>
    <submittedName>
        <fullName evidence="2">Uncharacterized protein</fullName>
    </submittedName>
</protein>
<keyword evidence="3" id="KW-1185">Reference proteome</keyword>
<evidence type="ECO:0000313" key="3">
    <source>
        <dbReference type="Proteomes" id="UP000316313"/>
    </source>
</evidence>
<keyword evidence="1" id="KW-0472">Membrane</keyword>
<dbReference type="Proteomes" id="UP000316313">
    <property type="component" value="Chromosome"/>
</dbReference>
<dbReference type="RefSeq" id="WP_141461167.1">
    <property type="nucleotide sequence ID" value="NZ_CP038141.1"/>
</dbReference>
<keyword evidence="1" id="KW-0812">Transmembrane</keyword>
<dbReference type="EMBL" id="CP038141">
    <property type="protein sequence ID" value="QDH17326.1"/>
    <property type="molecule type" value="Genomic_DNA"/>
</dbReference>
<proteinExistence type="predicted"/>
<feature type="transmembrane region" description="Helical" evidence="1">
    <location>
        <begin position="38"/>
        <end position="57"/>
    </location>
</feature>
<reference evidence="2 3" key="1">
    <citation type="submission" date="2019-03" db="EMBL/GenBank/DDBJ databases">
        <title>The complete genome sequence of Swingsia samuiensis NBRC107927(T).</title>
        <authorList>
            <person name="Chua K.-O."/>
            <person name="Chan K.-G."/>
            <person name="See-Too W.-S."/>
        </authorList>
    </citation>
    <scope>NUCLEOTIDE SEQUENCE [LARGE SCALE GENOMIC DNA]</scope>
    <source>
        <strain evidence="2 3">AH83</strain>
    </source>
</reference>
<gene>
    <name evidence="2" type="ORF">E3D00_06950</name>
</gene>
<name>A0A4Y6ULI8_9PROT</name>
<dbReference type="AlphaFoldDB" id="A0A4Y6ULI8"/>